<dbReference type="Proteomes" id="UP000594205">
    <property type="component" value="Chromosome"/>
</dbReference>
<evidence type="ECO:0000259" key="1">
    <source>
        <dbReference type="Pfam" id="PF13577"/>
    </source>
</evidence>
<evidence type="ECO:0000313" key="2">
    <source>
        <dbReference type="EMBL" id="QOV33139.1"/>
    </source>
</evidence>
<proteinExistence type="predicted"/>
<dbReference type="SUPFAM" id="SSF54427">
    <property type="entry name" value="NTF2-like"/>
    <property type="match status" value="1"/>
</dbReference>
<dbReference type="Pfam" id="PF13577">
    <property type="entry name" value="SnoaL_4"/>
    <property type="match status" value="1"/>
</dbReference>
<reference evidence="2 3" key="1">
    <citation type="submission" date="2020-10" db="EMBL/GenBank/DDBJ databases">
        <title>Streptomyces ferrugineus complate genome analysis.</title>
        <authorList>
            <person name="Anwar N."/>
        </authorList>
    </citation>
    <scope>NUCLEOTIDE SEQUENCE [LARGE SCALE GENOMIC DNA]</scope>
    <source>
        <strain evidence="2 3">CCTCC AA2014009</strain>
    </source>
</reference>
<dbReference type="Gene3D" id="3.10.450.50">
    <property type="match status" value="1"/>
</dbReference>
<feature type="domain" description="SnoaL-like" evidence="1">
    <location>
        <begin position="11"/>
        <end position="142"/>
    </location>
</feature>
<dbReference type="InterPro" id="IPR032710">
    <property type="entry name" value="NTF2-like_dom_sf"/>
</dbReference>
<dbReference type="KEGG" id="sfeu:IM697_23030"/>
<name>A0A7M2SAT6_9ACTN</name>
<dbReference type="InterPro" id="IPR037401">
    <property type="entry name" value="SnoaL-like"/>
</dbReference>
<gene>
    <name evidence="2" type="ORF">IM697_23030</name>
</gene>
<organism evidence="2 3">
    <name type="scientific">Streptomyces ferrugineus</name>
    <dbReference type="NCBI Taxonomy" id="1413221"/>
    <lineage>
        <taxon>Bacteria</taxon>
        <taxon>Bacillati</taxon>
        <taxon>Actinomycetota</taxon>
        <taxon>Actinomycetes</taxon>
        <taxon>Kitasatosporales</taxon>
        <taxon>Streptomycetaceae</taxon>
        <taxon>Streptomyces</taxon>
    </lineage>
</organism>
<keyword evidence="3" id="KW-1185">Reference proteome</keyword>
<dbReference type="AlphaFoldDB" id="A0A7M2SAT6"/>
<sequence length="159" mass="17510">MTDKLEDTVRQTADRMAITELIYRYAHGHNHNDAEAMNSCFTEDAVFVMDGGEPRRVSELGLGTPQAPATLRKATGLDHIDTATTSMTNVSVDLQDDTATVESMALTTLAGQRDGMPAIRCRGIRLHDDVVRRDGEWKLARRSHDLLWAFEPTPAAAGE</sequence>
<evidence type="ECO:0000313" key="3">
    <source>
        <dbReference type="Proteomes" id="UP000594205"/>
    </source>
</evidence>
<protein>
    <submittedName>
        <fullName evidence="2">Nuclear transport factor 2 family protein</fullName>
    </submittedName>
</protein>
<dbReference type="RefSeq" id="WP_194037812.1">
    <property type="nucleotide sequence ID" value="NZ_CP063373.1"/>
</dbReference>
<accession>A0A7M2SAT6</accession>
<dbReference type="EMBL" id="CP063373">
    <property type="protein sequence ID" value="QOV33139.1"/>
    <property type="molecule type" value="Genomic_DNA"/>
</dbReference>
<dbReference type="CDD" id="cd00531">
    <property type="entry name" value="NTF2_like"/>
    <property type="match status" value="1"/>
</dbReference>